<name>A0AAV9J6Q8_9PEZI</name>
<evidence type="ECO:0000313" key="2">
    <source>
        <dbReference type="EMBL" id="KAK4540731.1"/>
    </source>
</evidence>
<protein>
    <submittedName>
        <fullName evidence="2">Uncharacterized protein</fullName>
    </submittedName>
</protein>
<evidence type="ECO:0000313" key="3">
    <source>
        <dbReference type="Proteomes" id="UP001324427"/>
    </source>
</evidence>
<evidence type="ECO:0000256" key="1">
    <source>
        <dbReference type="SAM" id="MobiDB-lite"/>
    </source>
</evidence>
<keyword evidence="3" id="KW-1185">Reference proteome</keyword>
<proteinExistence type="predicted"/>
<dbReference type="AlphaFoldDB" id="A0AAV9J6Q8"/>
<reference evidence="2 3" key="1">
    <citation type="submission" date="2021-11" db="EMBL/GenBank/DDBJ databases">
        <title>Black yeast isolated from Biological Soil Crust.</title>
        <authorList>
            <person name="Kurbessoian T."/>
        </authorList>
    </citation>
    <scope>NUCLEOTIDE SEQUENCE [LARGE SCALE GENOMIC DNA]</scope>
    <source>
        <strain evidence="2 3">CCFEE 5522</strain>
    </source>
</reference>
<gene>
    <name evidence="2" type="ORF">LTR36_008946</name>
</gene>
<organism evidence="2 3">
    <name type="scientific">Oleoguttula mirabilis</name>
    <dbReference type="NCBI Taxonomy" id="1507867"/>
    <lineage>
        <taxon>Eukaryota</taxon>
        <taxon>Fungi</taxon>
        <taxon>Dikarya</taxon>
        <taxon>Ascomycota</taxon>
        <taxon>Pezizomycotina</taxon>
        <taxon>Dothideomycetes</taxon>
        <taxon>Dothideomycetidae</taxon>
        <taxon>Mycosphaerellales</taxon>
        <taxon>Teratosphaeriaceae</taxon>
        <taxon>Oleoguttula</taxon>
    </lineage>
</organism>
<feature type="region of interest" description="Disordered" evidence="1">
    <location>
        <begin position="65"/>
        <end position="86"/>
    </location>
</feature>
<comment type="caution">
    <text evidence="2">The sequence shown here is derived from an EMBL/GenBank/DDBJ whole genome shotgun (WGS) entry which is preliminary data.</text>
</comment>
<dbReference type="EMBL" id="JAVFHQ010000062">
    <property type="protein sequence ID" value="KAK4540731.1"/>
    <property type="molecule type" value="Genomic_DNA"/>
</dbReference>
<sequence>MSSTITKLREPNSTWQNPLDAIKDIGAAFNLAVDWMMTANKNGLTRKAIDSSYMAVSPGLQVISNKSSDMRCPPKRYSTDRNPDFTGNAPILPLQCVSFKDVREYDDPDAPPNTYSGYTMNGRVFSGLHFGVFHDAGEKGTPRY</sequence>
<accession>A0AAV9J6Q8</accession>
<dbReference type="Proteomes" id="UP001324427">
    <property type="component" value="Unassembled WGS sequence"/>
</dbReference>